<evidence type="ECO:0000256" key="3">
    <source>
        <dbReference type="ARBA" id="ARBA00022679"/>
    </source>
</evidence>
<dbReference type="GO" id="GO:0008360">
    <property type="term" value="P:regulation of cell shape"/>
    <property type="evidence" value="ECO:0007669"/>
    <property type="project" value="UniProtKB-KW"/>
</dbReference>
<dbReference type="InterPro" id="IPR018365">
    <property type="entry name" value="Cell_cycle_FtsW-rel_CS"/>
</dbReference>
<dbReference type="PANTHER" id="PTHR30474">
    <property type="entry name" value="CELL CYCLE PROTEIN"/>
    <property type="match status" value="1"/>
</dbReference>
<keyword evidence="6" id="KW-0573">Peptidoglycan synthesis</keyword>
<dbReference type="GO" id="GO:0005886">
    <property type="term" value="C:plasma membrane"/>
    <property type="evidence" value="ECO:0007669"/>
    <property type="project" value="TreeGrafter"/>
</dbReference>
<evidence type="ECO:0000256" key="7">
    <source>
        <dbReference type="ARBA" id="ARBA00022989"/>
    </source>
</evidence>
<feature type="transmembrane region" description="Helical" evidence="17">
    <location>
        <begin position="20"/>
        <end position="40"/>
    </location>
</feature>
<name>A0AAE3ABA9_9FIRM</name>
<dbReference type="GO" id="GO:0032153">
    <property type="term" value="C:cell division site"/>
    <property type="evidence" value="ECO:0007669"/>
    <property type="project" value="TreeGrafter"/>
</dbReference>
<dbReference type="AlphaFoldDB" id="A0AAE3ABA9"/>
<dbReference type="RefSeq" id="WP_308459592.1">
    <property type="nucleotide sequence ID" value="NZ_JAJEPS010000010.1"/>
</dbReference>
<evidence type="ECO:0000256" key="11">
    <source>
        <dbReference type="ARBA" id="ARBA00038053"/>
    </source>
</evidence>
<dbReference type="GO" id="GO:0051301">
    <property type="term" value="P:cell division"/>
    <property type="evidence" value="ECO:0007669"/>
    <property type="project" value="InterPro"/>
</dbReference>
<evidence type="ECO:0000256" key="5">
    <source>
        <dbReference type="ARBA" id="ARBA00022960"/>
    </source>
</evidence>
<feature type="transmembrane region" description="Helical" evidence="17">
    <location>
        <begin position="87"/>
        <end position="107"/>
    </location>
</feature>
<dbReference type="EC" id="2.4.99.28" evidence="14"/>
<evidence type="ECO:0000256" key="9">
    <source>
        <dbReference type="ARBA" id="ARBA00032370"/>
    </source>
</evidence>
<dbReference type="PROSITE" id="PS00428">
    <property type="entry name" value="FTSW_RODA_SPOVE"/>
    <property type="match status" value="1"/>
</dbReference>
<feature type="transmembrane region" description="Helical" evidence="17">
    <location>
        <begin position="359"/>
        <end position="378"/>
    </location>
</feature>
<evidence type="ECO:0000256" key="17">
    <source>
        <dbReference type="SAM" id="Phobius"/>
    </source>
</evidence>
<comment type="catalytic activity">
    <reaction evidence="15">
        <text>[GlcNAc-(1-&gt;4)-Mur2Ac(oyl-L-Ala-gamma-D-Glu-L-Lys-D-Ala-D-Ala)](n)-di-trans,octa-cis-undecaprenyl diphosphate + beta-D-GlcNAc-(1-&gt;4)-Mur2Ac(oyl-L-Ala-gamma-D-Glu-L-Lys-D-Ala-D-Ala)-di-trans,octa-cis-undecaprenyl diphosphate = [GlcNAc-(1-&gt;4)-Mur2Ac(oyl-L-Ala-gamma-D-Glu-L-Lys-D-Ala-D-Ala)](n+1)-di-trans,octa-cis-undecaprenyl diphosphate + di-trans,octa-cis-undecaprenyl diphosphate + H(+)</text>
        <dbReference type="Rhea" id="RHEA:23708"/>
        <dbReference type="Rhea" id="RHEA-COMP:9602"/>
        <dbReference type="Rhea" id="RHEA-COMP:9603"/>
        <dbReference type="ChEBI" id="CHEBI:15378"/>
        <dbReference type="ChEBI" id="CHEBI:58405"/>
        <dbReference type="ChEBI" id="CHEBI:60033"/>
        <dbReference type="ChEBI" id="CHEBI:78435"/>
        <dbReference type="EC" id="2.4.99.28"/>
    </reaction>
</comment>
<evidence type="ECO:0000256" key="4">
    <source>
        <dbReference type="ARBA" id="ARBA00022692"/>
    </source>
</evidence>
<comment type="function">
    <text evidence="16">Peptidoglycan polymerase that is essential for cell division.</text>
</comment>
<feature type="transmembrane region" description="Helical" evidence="17">
    <location>
        <begin position="173"/>
        <end position="190"/>
    </location>
</feature>
<organism evidence="18 19">
    <name type="scientific">Hominiventricola filiformis</name>
    <dbReference type="NCBI Taxonomy" id="2885352"/>
    <lineage>
        <taxon>Bacteria</taxon>
        <taxon>Bacillati</taxon>
        <taxon>Bacillota</taxon>
        <taxon>Clostridia</taxon>
        <taxon>Lachnospirales</taxon>
        <taxon>Lachnospiraceae</taxon>
        <taxon>Hominiventricola</taxon>
    </lineage>
</organism>
<keyword evidence="3" id="KW-0808">Transferase</keyword>
<keyword evidence="2" id="KW-0328">Glycosyltransferase</keyword>
<feature type="transmembrane region" description="Helical" evidence="17">
    <location>
        <begin position="322"/>
        <end position="347"/>
    </location>
</feature>
<evidence type="ECO:0000256" key="10">
    <source>
        <dbReference type="ARBA" id="ARBA00033270"/>
    </source>
</evidence>
<feature type="transmembrane region" description="Helical" evidence="17">
    <location>
        <begin position="284"/>
        <end position="310"/>
    </location>
</feature>
<keyword evidence="5" id="KW-0133">Cell shape</keyword>
<keyword evidence="7 17" id="KW-1133">Transmembrane helix</keyword>
<evidence type="ECO:0000256" key="13">
    <source>
        <dbReference type="ARBA" id="ARBA00041418"/>
    </source>
</evidence>
<evidence type="ECO:0000256" key="2">
    <source>
        <dbReference type="ARBA" id="ARBA00022676"/>
    </source>
</evidence>
<evidence type="ECO:0000256" key="12">
    <source>
        <dbReference type="ARBA" id="ARBA00041185"/>
    </source>
</evidence>
<feature type="transmembrane region" description="Helical" evidence="17">
    <location>
        <begin position="60"/>
        <end position="80"/>
    </location>
</feature>
<dbReference type="Proteomes" id="UP001198220">
    <property type="component" value="Unassembled WGS sequence"/>
</dbReference>
<protein>
    <recommendedName>
        <fullName evidence="12">Probable peptidoglycan glycosyltransferase FtsW</fullName>
        <ecNumber evidence="14">2.4.99.28</ecNumber>
    </recommendedName>
    <alternativeName>
        <fullName evidence="13">Cell division protein FtsW</fullName>
    </alternativeName>
    <alternativeName>
        <fullName evidence="10">Cell wall polymerase</fullName>
    </alternativeName>
    <alternativeName>
        <fullName evidence="9">Peptidoglycan polymerase</fullName>
    </alternativeName>
</protein>
<evidence type="ECO:0000313" key="18">
    <source>
        <dbReference type="EMBL" id="MCC2126660.1"/>
    </source>
</evidence>
<dbReference type="Pfam" id="PF01098">
    <property type="entry name" value="FTSW_RODA_SPOVE"/>
    <property type="match status" value="1"/>
</dbReference>
<comment type="similarity">
    <text evidence="11">Belongs to the SEDS family. FtsW subfamily.</text>
</comment>
<dbReference type="GO" id="GO:0008955">
    <property type="term" value="F:peptidoglycan glycosyltransferase activity"/>
    <property type="evidence" value="ECO:0007669"/>
    <property type="project" value="UniProtKB-EC"/>
</dbReference>
<evidence type="ECO:0000256" key="16">
    <source>
        <dbReference type="ARBA" id="ARBA00049966"/>
    </source>
</evidence>
<dbReference type="InterPro" id="IPR001182">
    <property type="entry name" value="FtsW/RodA"/>
</dbReference>
<dbReference type="PANTHER" id="PTHR30474:SF2">
    <property type="entry name" value="PEPTIDOGLYCAN GLYCOSYLTRANSFERASE FTSW-RELATED"/>
    <property type="match status" value="1"/>
</dbReference>
<comment type="caution">
    <text evidence="18">The sequence shown here is derived from an EMBL/GenBank/DDBJ whole genome shotgun (WGS) entry which is preliminary data.</text>
</comment>
<gene>
    <name evidence="18" type="ORF">LKD36_10765</name>
</gene>
<evidence type="ECO:0000256" key="1">
    <source>
        <dbReference type="ARBA" id="ARBA00004141"/>
    </source>
</evidence>
<dbReference type="EMBL" id="JAJEPS010000010">
    <property type="protein sequence ID" value="MCC2126660.1"/>
    <property type="molecule type" value="Genomic_DNA"/>
</dbReference>
<evidence type="ECO:0000256" key="8">
    <source>
        <dbReference type="ARBA" id="ARBA00023136"/>
    </source>
</evidence>
<dbReference type="GO" id="GO:0015648">
    <property type="term" value="F:lipid-linked peptidoglycan transporter activity"/>
    <property type="evidence" value="ECO:0007669"/>
    <property type="project" value="TreeGrafter"/>
</dbReference>
<comment type="subcellular location">
    <subcellularLocation>
        <location evidence="1">Membrane</location>
        <topology evidence="1">Multi-pass membrane protein</topology>
    </subcellularLocation>
</comment>
<evidence type="ECO:0000256" key="6">
    <source>
        <dbReference type="ARBA" id="ARBA00022984"/>
    </source>
</evidence>
<feature type="transmembrane region" description="Helical" evidence="17">
    <location>
        <begin position="197"/>
        <end position="215"/>
    </location>
</feature>
<keyword evidence="8 17" id="KW-0472">Membrane</keyword>
<accession>A0AAE3ABA9</accession>
<proteinExistence type="inferred from homology"/>
<keyword evidence="4 17" id="KW-0812">Transmembrane</keyword>
<dbReference type="GO" id="GO:0009252">
    <property type="term" value="P:peptidoglycan biosynthetic process"/>
    <property type="evidence" value="ECO:0007669"/>
    <property type="project" value="UniProtKB-KW"/>
</dbReference>
<feature type="transmembrane region" description="Helical" evidence="17">
    <location>
        <begin position="119"/>
        <end position="141"/>
    </location>
</feature>
<evidence type="ECO:0000256" key="15">
    <source>
        <dbReference type="ARBA" id="ARBA00049902"/>
    </source>
</evidence>
<keyword evidence="19" id="KW-1185">Reference proteome</keyword>
<feature type="transmembrane region" description="Helical" evidence="17">
    <location>
        <begin position="148"/>
        <end position="167"/>
    </location>
</feature>
<evidence type="ECO:0000313" key="19">
    <source>
        <dbReference type="Proteomes" id="UP001198220"/>
    </source>
</evidence>
<sequence>MSKRQRLFQPGTRGLDTNLLVVLIFIMVFGFVMIYSASYYTAGMSKAYNNDPMYLLKNQIIYSMLGIIAMLVVASINYHFWCRFATIGYIACIGLIFLLKTPLGVTVKGATRWIRIAGVQFQVAEPVKLIMIVFMATLIAAKGRHLKGWIPMFRLLIPSGIIAVMLWKISDNMSTATILLGTAVFMIYVVHPDQWKFILCALGVAIFVGLVIHYVQSLDPATMDEINFRFARIRAWLDPYEYEDGKAYQSLQGLYAIGSGGLWGKGLGNSIQKLGKIPEPYNDYIFAIICEELGIFGAGLIVLLFIYLLYRIYIISQTAEDLLGRMISIGVFSHIALQVILNLLVVTGLFPTTGVTLPFFSYGGTATVFLLMEIGLVLNVNKYSVKKRLDALRDARL</sequence>
<evidence type="ECO:0000256" key="14">
    <source>
        <dbReference type="ARBA" id="ARBA00044770"/>
    </source>
</evidence>
<reference evidence="18 19" key="1">
    <citation type="submission" date="2021-10" db="EMBL/GenBank/DDBJ databases">
        <title>Anaerobic single-cell dispensing facilitates the cultivation of human gut bacteria.</title>
        <authorList>
            <person name="Afrizal A."/>
        </authorList>
    </citation>
    <scope>NUCLEOTIDE SEQUENCE [LARGE SCALE GENOMIC DNA]</scope>
    <source>
        <strain evidence="18 19">CLA-AA-H276</strain>
    </source>
</reference>